<dbReference type="KEGG" id="emt:CPZ25_009675"/>
<evidence type="ECO:0000256" key="1">
    <source>
        <dbReference type="SAM" id="Coils"/>
    </source>
</evidence>
<organism evidence="3 4">
    <name type="scientific">Eubacterium maltosivorans</name>
    <dbReference type="NCBI Taxonomy" id="2041044"/>
    <lineage>
        <taxon>Bacteria</taxon>
        <taxon>Bacillati</taxon>
        <taxon>Bacillota</taxon>
        <taxon>Clostridia</taxon>
        <taxon>Eubacteriales</taxon>
        <taxon>Eubacteriaceae</taxon>
        <taxon>Eubacterium</taxon>
    </lineage>
</organism>
<feature type="coiled-coil region" evidence="1">
    <location>
        <begin position="12"/>
        <end position="39"/>
    </location>
</feature>
<keyword evidence="1" id="KW-0175">Coiled coil</keyword>
<evidence type="ECO:0000313" key="3">
    <source>
        <dbReference type="EMBL" id="QCT71581.1"/>
    </source>
</evidence>
<dbReference type="EMBL" id="CP029487">
    <property type="protein sequence ID" value="QCT71581.1"/>
    <property type="molecule type" value="Genomic_DNA"/>
</dbReference>
<protein>
    <submittedName>
        <fullName evidence="3">Uncharacterized protein</fullName>
    </submittedName>
</protein>
<evidence type="ECO:0000313" key="4">
    <source>
        <dbReference type="Proteomes" id="UP000218387"/>
    </source>
</evidence>
<feature type="coiled-coil region" evidence="1">
    <location>
        <begin position="113"/>
        <end position="147"/>
    </location>
</feature>
<proteinExistence type="predicted"/>
<reference evidence="3 4" key="1">
    <citation type="submission" date="2018-05" db="EMBL/GenBank/DDBJ databases">
        <title>Genome comparison of Eubacterium sp.</title>
        <authorList>
            <person name="Feng Y."/>
            <person name="Sanchez-Andrea I."/>
            <person name="Stams A.J.M."/>
            <person name="De Vos W.M."/>
        </authorList>
    </citation>
    <scope>NUCLEOTIDE SEQUENCE [LARGE SCALE GENOMIC DNA]</scope>
    <source>
        <strain evidence="3 4">YI</strain>
    </source>
</reference>
<evidence type="ECO:0000256" key="2">
    <source>
        <dbReference type="SAM" id="MobiDB-lite"/>
    </source>
</evidence>
<dbReference type="RefSeq" id="WP_058693550.1">
    <property type="nucleotide sequence ID" value="NZ_CP029487.1"/>
</dbReference>
<gene>
    <name evidence="3" type="ORF">CPZ25_009675</name>
</gene>
<dbReference type="AlphaFoldDB" id="A0A2A5T8D1"/>
<feature type="region of interest" description="Disordered" evidence="2">
    <location>
        <begin position="66"/>
        <end position="94"/>
    </location>
</feature>
<name>A0A2A5T8D1_EUBML</name>
<feature type="region of interest" description="Disordered" evidence="2">
    <location>
        <begin position="166"/>
        <end position="188"/>
    </location>
</feature>
<feature type="compositionally biased region" description="Basic and acidic residues" evidence="2">
    <location>
        <begin position="68"/>
        <end position="94"/>
    </location>
</feature>
<dbReference type="Proteomes" id="UP000218387">
    <property type="component" value="Chromosome"/>
</dbReference>
<sequence>MDKNTQDRGQSFDRVESRIELLEKQLMEKDEELKKLLNVSKDKDEKIAKLQEGVDGETRDTFVPVFKESSEEPECPRLEDEPESHVDDSDMPDGLKKQIKVIEKREQMVKEMLNVLEDAFDVLKERNEALNKKEETLNREYLKLLEIESMYKGTDKLADSLGSVLPSFGLNEQKDKNTEAVTEENIEE</sequence>
<keyword evidence="4" id="KW-1185">Reference proteome</keyword>
<accession>A0A2A5T8D1</accession>